<feature type="repeat" description="ANK" evidence="1">
    <location>
        <begin position="114"/>
        <end position="146"/>
    </location>
</feature>
<dbReference type="OrthoDB" id="127180at2759"/>
<dbReference type="PROSITE" id="PS50088">
    <property type="entry name" value="ANK_REPEAT"/>
    <property type="match status" value="1"/>
</dbReference>
<dbReference type="STRING" id="4795.A0A225WDI3"/>
<protein>
    <submittedName>
        <fullName evidence="3">Uncharacterized protein</fullName>
    </submittedName>
</protein>
<keyword evidence="4" id="KW-1185">Reference proteome</keyword>
<feature type="region of interest" description="Disordered" evidence="2">
    <location>
        <begin position="1"/>
        <end position="37"/>
    </location>
</feature>
<dbReference type="AlphaFoldDB" id="A0A225WDI3"/>
<reference evidence="4" key="1">
    <citation type="submission" date="2017-03" db="EMBL/GenBank/DDBJ databases">
        <title>Phytopthora megakarya and P. palmivora, two closely related causual agents of cacao black pod achieved similar genome size and gene model numbers by different mechanisms.</title>
        <authorList>
            <person name="Ali S."/>
            <person name="Shao J."/>
            <person name="Larry D.J."/>
            <person name="Kronmiller B."/>
            <person name="Shen D."/>
            <person name="Strem M.D."/>
            <person name="Melnick R.L."/>
            <person name="Guiltinan M.J."/>
            <person name="Tyler B.M."/>
            <person name="Meinhardt L.W."/>
            <person name="Bailey B.A."/>
        </authorList>
    </citation>
    <scope>NUCLEOTIDE SEQUENCE [LARGE SCALE GENOMIC DNA]</scope>
    <source>
        <strain evidence="4">zdho120</strain>
    </source>
</reference>
<dbReference type="Gene3D" id="1.25.40.20">
    <property type="entry name" value="Ankyrin repeat-containing domain"/>
    <property type="match status" value="1"/>
</dbReference>
<dbReference type="PROSITE" id="PS50297">
    <property type="entry name" value="ANK_REP_REGION"/>
    <property type="match status" value="1"/>
</dbReference>
<dbReference type="Proteomes" id="UP000198211">
    <property type="component" value="Unassembled WGS sequence"/>
</dbReference>
<evidence type="ECO:0000256" key="1">
    <source>
        <dbReference type="PROSITE-ProRule" id="PRU00023"/>
    </source>
</evidence>
<dbReference type="SMART" id="SM00248">
    <property type="entry name" value="ANK"/>
    <property type="match status" value="1"/>
</dbReference>
<dbReference type="EMBL" id="NBNE01001155">
    <property type="protein sequence ID" value="OWZ15298.1"/>
    <property type="molecule type" value="Genomic_DNA"/>
</dbReference>
<name>A0A225WDI3_9STRA</name>
<keyword evidence="1" id="KW-0040">ANK repeat</keyword>
<comment type="caution">
    <text evidence="3">The sequence shown here is derived from an EMBL/GenBank/DDBJ whole genome shotgun (WGS) entry which is preliminary data.</text>
</comment>
<proteinExistence type="predicted"/>
<dbReference type="Pfam" id="PF00023">
    <property type="entry name" value="Ank"/>
    <property type="match status" value="1"/>
</dbReference>
<evidence type="ECO:0000256" key="2">
    <source>
        <dbReference type="SAM" id="MobiDB-lite"/>
    </source>
</evidence>
<accession>A0A225WDI3</accession>
<dbReference type="InterPro" id="IPR036770">
    <property type="entry name" value="Ankyrin_rpt-contain_sf"/>
</dbReference>
<dbReference type="InterPro" id="IPR002110">
    <property type="entry name" value="Ankyrin_rpt"/>
</dbReference>
<sequence>MGREDGNAAVSVFQSRLRAKKEERMQRKQQEQDPSHSLHIHALVHGNSQRRIVADSEEAVKRRERAEARKRVIEYHGSVWDAVTSNDLDMVRNYFLVEGAQNLLRRRHPDAEQGGRTLLHCAAWLGYMDIIKIVLTAGCDVDVVDSVLYCSRCRTFVRTLSSALLMTGC</sequence>
<evidence type="ECO:0000313" key="4">
    <source>
        <dbReference type="Proteomes" id="UP000198211"/>
    </source>
</evidence>
<dbReference type="SUPFAM" id="SSF48403">
    <property type="entry name" value="Ankyrin repeat"/>
    <property type="match status" value="1"/>
</dbReference>
<evidence type="ECO:0000313" key="3">
    <source>
        <dbReference type="EMBL" id="OWZ15298.1"/>
    </source>
</evidence>
<gene>
    <name evidence="3" type="ORF">PHMEG_00011089</name>
</gene>
<feature type="compositionally biased region" description="Basic and acidic residues" evidence="2">
    <location>
        <begin position="20"/>
        <end position="36"/>
    </location>
</feature>
<organism evidence="3 4">
    <name type="scientific">Phytophthora megakarya</name>
    <dbReference type="NCBI Taxonomy" id="4795"/>
    <lineage>
        <taxon>Eukaryota</taxon>
        <taxon>Sar</taxon>
        <taxon>Stramenopiles</taxon>
        <taxon>Oomycota</taxon>
        <taxon>Peronosporomycetes</taxon>
        <taxon>Peronosporales</taxon>
        <taxon>Peronosporaceae</taxon>
        <taxon>Phytophthora</taxon>
    </lineage>
</organism>